<dbReference type="PANTHER" id="PTHR24189">
    <property type="entry name" value="MYOTROPHIN"/>
    <property type="match status" value="1"/>
</dbReference>
<evidence type="ECO:0000313" key="6">
    <source>
        <dbReference type="Proteomes" id="UP000749559"/>
    </source>
</evidence>
<feature type="repeat" description="ANK" evidence="3">
    <location>
        <begin position="75"/>
        <end position="107"/>
    </location>
</feature>
<dbReference type="OrthoDB" id="9995210at2759"/>
<feature type="signal peptide" evidence="4">
    <location>
        <begin position="1"/>
        <end position="20"/>
    </location>
</feature>
<dbReference type="SUPFAM" id="SSF48403">
    <property type="entry name" value="Ankyrin repeat"/>
    <property type="match status" value="1"/>
</dbReference>
<evidence type="ECO:0000256" key="1">
    <source>
        <dbReference type="ARBA" id="ARBA00022737"/>
    </source>
</evidence>
<comment type="caution">
    <text evidence="5">The sequence shown here is derived from an EMBL/GenBank/DDBJ whole genome shotgun (WGS) entry which is preliminary data.</text>
</comment>
<dbReference type="InterPro" id="IPR050745">
    <property type="entry name" value="Multifunctional_regulatory"/>
</dbReference>
<feature type="repeat" description="ANK" evidence="3">
    <location>
        <begin position="108"/>
        <end position="142"/>
    </location>
</feature>
<evidence type="ECO:0000313" key="5">
    <source>
        <dbReference type="EMBL" id="CAH1801992.1"/>
    </source>
</evidence>
<reference evidence="5" key="1">
    <citation type="submission" date="2022-03" db="EMBL/GenBank/DDBJ databases">
        <authorList>
            <person name="Martin C."/>
        </authorList>
    </citation>
    <scope>NUCLEOTIDE SEQUENCE</scope>
</reference>
<protein>
    <submittedName>
        <fullName evidence="5">Uncharacterized protein</fullName>
    </submittedName>
</protein>
<keyword evidence="1" id="KW-0677">Repeat</keyword>
<accession>A0A8S4Q5F0</accession>
<evidence type="ECO:0000256" key="2">
    <source>
        <dbReference type="ARBA" id="ARBA00023043"/>
    </source>
</evidence>
<dbReference type="PROSITE" id="PS50088">
    <property type="entry name" value="ANK_REPEAT"/>
    <property type="match status" value="2"/>
</dbReference>
<dbReference type="AlphaFoldDB" id="A0A8S4Q5F0"/>
<keyword evidence="4" id="KW-0732">Signal</keyword>
<dbReference type="PANTHER" id="PTHR24189:SF50">
    <property type="entry name" value="ANKYRIN REPEAT AND SOCS BOX PROTEIN 2"/>
    <property type="match status" value="1"/>
</dbReference>
<gene>
    <name evidence="5" type="ORF">OFUS_LOCUS25718</name>
</gene>
<dbReference type="Pfam" id="PF12796">
    <property type="entry name" value="Ank_2"/>
    <property type="match status" value="1"/>
</dbReference>
<dbReference type="InterPro" id="IPR002110">
    <property type="entry name" value="Ankyrin_rpt"/>
</dbReference>
<dbReference type="Gene3D" id="1.25.40.20">
    <property type="entry name" value="Ankyrin repeat-containing domain"/>
    <property type="match status" value="1"/>
</dbReference>
<organism evidence="5 6">
    <name type="scientific">Owenia fusiformis</name>
    <name type="common">Polychaete worm</name>
    <dbReference type="NCBI Taxonomy" id="6347"/>
    <lineage>
        <taxon>Eukaryota</taxon>
        <taxon>Metazoa</taxon>
        <taxon>Spiralia</taxon>
        <taxon>Lophotrochozoa</taxon>
        <taxon>Annelida</taxon>
        <taxon>Polychaeta</taxon>
        <taxon>Sedentaria</taxon>
        <taxon>Canalipalpata</taxon>
        <taxon>Sabellida</taxon>
        <taxon>Oweniida</taxon>
        <taxon>Oweniidae</taxon>
        <taxon>Owenia</taxon>
    </lineage>
</organism>
<evidence type="ECO:0000256" key="3">
    <source>
        <dbReference type="PROSITE-ProRule" id="PRU00023"/>
    </source>
</evidence>
<evidence type="ECO:0000256" key="4">
    <source>
        <dbReference type="SAM" id="SignalP"/>
    </source>
</evidence>
<keyword evidence="6" id="KW-1185">Reference proteome</keyword>
<name>A0A8S4Q5F0_OWEFU</name>
<dbReference type="InterPro" id="IPR036770">
    <property type="entry name" value="Ankyrin_rpt-contain_sf"/>
</dbReference>
<sequence>MALSLHQLRLAIIQVAIANADQSTDWRILIAKLQIHRVQPENAILWAVENNVDLDTDTLTLLIRAGADINASNFNEITSLMLAIKKSNVNNAIELLEHGADVDAIDDCGKTALIHAIEGGNLDLECVSVLLKKGVDLNIRDHDGKNALDYAILETIYKITLERIENFEMDLKL</sequence>
<dbReference type="PROSITE" id="PS50297">
    <property type="entry name" value="ANK_REP_REGION"/>
    <property type="match status" value="2"/>
</dbReference>
<keyword evidence="2 3" id="KW-0040">ANK repeat</keyword>
<dbReference type="SMART" id="SM00248">
    <property type="entry name" value="ANK"/>
    <property type="match status" value="3"/>
</dbReference>
<dbReference type="Proteomes" id="UP000749559">
    <property type="component" value="Unassembled WGS sequence"/>
</dbReference>
<feature type="chain" id="PRO_5035775536" evidence="4">
    <location>
        <begin position="21"/>
        <end position="173"/>
    </location>
</feature>
<proteinExistence type="predicted"/>
<dbReference type="EMBL" id="CAIIXF020000012">
    <property type="protein sequence ID" value="CAH1801992.1"/>
    <property type="molecule type" value="Genomic_DNA"/>
</dbReference>
<feature type="non-terminal residue" evidence="5">
    <location>
        <position position="173"/>
    </location>
</feature>